<proteinExistence type="predicted"/>
<accession>A0A150JEI3</accession>
<sequence length="55" mass="5703">MSRPEAFASDNERLEGTLIISPYVVTIAPFSAALTAASISPCVVTQTGHPGPETT</sequence>
<evidence type="ECO:0000313" key="1">
    <source>
        <dbReference type="EMBL" id="KYC55324.1"/>
    </source>
</evidence>
<protein>
    <submittedName>
        <fullName evidence="1">Uncharacterized protein</fullName>
    </submittedName>
</protein>
<reference evidence="1 2" key="1">
    <citation type="journal article" date="2016" name="ISME J.">
        <title>Chasing the elusive Euryarchaeota class WSA2: genomes reveal a uniquely fastidious methyl-reducing methanogen.</title>
        <authorList>
            <person name="Nobu M.K."/>
            <person name="Narihiro T."/>
            <person name="Kuroda K."/>
            <person name="Mei R."/>
            <person name="Liu W.T."/>
        </authorList>
    </citation>
    <scope>NUCLEOTIDE SEQUENCE [LARGE SCALE GENOMIC DNA]</scope>
    <source>
        <strain evidence="1">ADurb1013_Bin02101</strain>
    </source>
</reference>
<comment type="caution">
    <text evidence="1">The sequence shown here is derived from an EMBL/GenBank/DDBJ whole genome shotgun (WGS) entry which is preliminary data.</text>
</comment>
<name>A0A150JEI3_9EURY</name>
<dbReference type="AlphaFoldDB" id="A0A150JEI3"/>
<evidence type="ECO:0000313" key="2">
    <source>
        <dbReference type="Proteomes" id="UP000092420"/>
    </source>
</evidence>
<gene>
    <name evidence="1" type="ORF">AN188_00310</name>
</gene>
<organism evidence="1 2">
    <name type="scientific">Candidatus Methanofastidiosum methylothiophilum</name>
    <dbReference type="NCBI Taxonomy" id="1705564"/>
    <lineage>
        <taxon>Archaea</taxon>
        <taxon>Methanobacteriati</taxon>
        <taxon>Methanobacteriota</taxon>
        <taxon>Stenosarchaea group</taxon>
        <taxon>Candidatus Methanofastidiosia</taxon>
        <taxon>Candidatus Methanofastidiosales</taxon>
        <taxon>Candidatus Methanofastidiosaceae</taxon>
        <taxon>Candidatus Methanofastidiosum</taxon>
    </lineage>
</organism>
<dbReference type="EMBL" id="LNJB01000002">
    <property type="protein sequence ID" value="KYC55324.1"/>
    <property type="molecule type" value="Genomic_DNA"/>
</dbReference>
<dbReference type="Proteomes" id="UP000092420">
    <property type="component" value="Unassembled WGS sequence"/>
</dbReference>